<dbReference type="Gene3D" id="3.40.50.2000">
    <property type="entry name" value="Glycogen Phosphorylase B"/>
    <property type="match status" value="2"/>
</dbReference>
<dbReference type="CDD" id="cd03794">
    <property type="entry name" value="GT4_WbuB-like"/>
    <property type="match status" value="1"/>
</dbReference>
<dbReference type="InterPro" id="IPR001296">
    <property type="entry name" value="Glyco_trans_1"/>
</dbReference>
<keyword evidence="1" id="KW-0812">Transmembrane</keyword>
<evidence type="ECO:0000313" key="3">
    <source>
        <dbReference type="EMBL" id="MCU0104171.1"/>
    </source>
</evidence>
<comment type="caution">
    <text evidence="3">The sequence shown here is derived from an EMBL/GenBank/DDBJ whole genome shotgun (WGS) entry which is preliminary data.</text>
</comment>
<dbReference type="PANTHER" id="PTHR12526:SF622">
    <property type="entry name" value="GLYCOSYLTRANSFERASE (GROUP I)"/>
    <property type="match status" value="1"/>
</dbReference>
<dbReference type="EMBL" id="JAOEGN010000001">
    <property type="protein sequence ID" value="MCU0104171.1"/>
    <property type="molecule type" value="Genomic_DNA"/>
</dbReference>
<organism evidence="3 4">
    <name type="scientific">Paracholeplasma vituli</name>
    <dbReference type="NCBI Taxonomy" id="69473"/>
    <lineage>
        <taxon>Bacteria</taxon>
        <taxon>Bacillati</taxon>
        <taxon>Mycoplasmatota</taxon>
        <taxon>Mollicutes</taxon>
        <taxon>Acholeplasmatales</taxon>
        <taxon>Acholeplasmataceae</taxon>
        <taxon>Paracholeplasma</taxon>
    </lineage>
</organism>
<dbReference type="Proteomes" id="UP001209076">
    <property type="component" value="Unassembled WGS sequence"/>
</dbReference>
<gene>
    <name evidence="3" type="ORF">N7603_00655</name>
</gene>
<dbReference type="RefSeq" id="WP_262095384.1">
    <property type="nucleotide sequence ID" value="NZ_JAOEGN010000001.1"/>
</dbReference>
<sequence length="405" mass="46861">MNKHILVVTQYYYPENFRINDITKEWVKRGYKVTVVTGIPNYPKGRFFKGYGFFKKRKEVIDGVKVIRLALIPRFNNSIFLALNYLSFMISGWFWAKFTRIKADLVFNFEVSPMTQALPAIWFAKRRKIPSYIYVTDLWPESVIFATKIKNKFIINRIVKMVDSIYKRCTKILVSSQGFVEPIHKRNIEKSKIIYWPQYAEDIYKPLPVGEHPRKLPNDGLLNVIFTGNIGYAQGLSILVDASKSLKEKNVKVRFNLVGDGRYYNKLLKEVEDEGVEQYFNFLGRKNPSDIPSYLAESDVTFISLENEEVFNITLPSKTQTYLACGKPLIVSANGVLHDLIRDNNCGYCSNSRDVEGLVQNIIRYSKATLEEKDKLRKSCIELSNKVFNKDILMNELESIIKGDN</sequence>
<feature type="transmembrane region" description="Helical" evidence="1">
    <location>
        <begin position="78"/>
        <end position="96"/>
    </location>
</feature>
<keyword evidence="4" id="KW-1185">Reference proteome</keyword>
<feature type="domain" description="Glycosyl transferase family 1" evidence="2">
    <location>
        <begin position="217"/>
        <end position="379"/>
    </location>
</feature>
<protein>
    <submittedName>
        <fullName evidence="3">Glycosyltransferase family 4 protein</fullName>
    </submittedName>
</protein>
<evidence type="ECO:0000259" key="2">
    <source>
        <dbReference type="Pfam" id="PF00534"/>
    </source>
</evidence>
<keyword evidence="1" id="KW-1133">Transmembrane helix</keyword>
<name>A0ABT2PT96_9MOLU</name>
<dbReference type="Pfam" id="PF00534">
    <property type="entry name" value="Glycos_transf_1"/>
    <property type="match status" value="1"/>
</dbReference>
<dbReference type="SUPFAM" id="SSF53756">
    <property type="entry name" value="UDP-Glycosyltransferase/glycogen phosphorylase"/>
    <property type="match status" value="1"/>
</dbReference>
<reference evidence="4" key="1">
    <citation type="submission" date="2023-07" db="EMBL/GenBank/DDBJ databases">
        <title>Novel Mycoplasma species identified in domestic and wild animals.</title>
        <authorList>
            <person name="Volokhov D.V."/>
            <person name="Furtak V.A."/>
            <person name="Zagorodnyaya T.A."/>
        </authorList>
    </citation>
    <scope>NUCLEOTIDE SEQUENCE [LARGE SCALE GENOMIC DNA]</scope>
    <source>
        <strain evidence="4">92-19</strain>
    </source>
</reference>
<evidence type="ECO:0000256" key="1">
    <source>
        <dbReference type="SAM" id="Phobius"/>
    </source>
</evidence>
<proteinExistence type="predicted"/>
<dbReference type="PANTHER" id="PTHR12526">
    <property type="entry name" value="GLYCOSYLTRANSFERASE"/>
    <property type="match status" value="1"/>
</dbReference>
<evidence type="ECO:0000313" key="4">
    <source>
        <dbReference type="Proteomes" id="UP001209076"/>
    </source>
</evidence>
<accession>A0ABT2PT96</accession>
<keyword evidence="1" id="KW-0472">Membrane</keyword>